<dbReference type="KEGG" id="sfr:Sfri_2088"/>
<keyword evidence="3" id="KW-1185">Reference proteome</keyword>
<sequence length="780" mass="88952">MQKSLDIFKADPQSVFDVLCDRKNTGFYMPAYQRPYSWEEAHIKDLFSDCDNVFRNLLDSSDAIIFLGSILSVDDSGAQTIYPLAKRHTPTHIKLIIDGQQRLSTLAIIIMCLNERLRFLLPKLKKSIEDEVDDDAIDTLENLREIVSQSILDTSNFVIETTAEHSLYKYLPKIIRSQLDCWGKDEKNAVYESPISELLISYQRHIIESDGSTIFKEIDLSVLSDSCKRVVNNVKEIRRQLNCIQNGFQFKNQDEDGEEKLLISDFVNVDTLDICLDFPIDESLLKASKNNTKIQDIIFITAFTKFLLHRVCLTFVEVNNESYAFDMFEALNTTGEPLTAIETFVPKVIEHIGYKRNEGEPGVDEAMLSLNSITDRFERMIKSKDKNDKTKALILAFIRAYDGRVKVTSLRDQRDAMLKSYEQCAYVNKDEYLAQLGSTAKFLFDHWQSPVPDVNGLVSNSDLDTANVCLRYLVDMKHDIVQPLLIQFMLQDEKYQFVGNVDSSFIKVLKAITAFSVLWRAMSGGADGIDGVYKKLHEKGFDISGVHSKAYKLKDSTISSEEFNVDAVKAFFVQELESKIIDKESPKDGAYEKWLDICSKQPLLTKSKSIKLLLLAGFHGVKLEGENFIRSEEPITQFITPIMWELVSNKDRIKKVYSGGTSSSGWSDPNIFNPEVFNKLGNVLVDARDNIITSSTKTSWYSIKQNMLDALSNDSLENINSIFSEKSIISDEAKRHASILLLESKYEEVTFADEWDKNAIDERTMLLLKNAWTNLNQWLK</sequence>
<organism evidence="2 3">
    <name type="scientific">Shewanella frigidimarina (strain NCIMB 400)</name>
    <dbReference type="NCBI Taxonomy" id="318167"/>
    <lineage>
        <taxon>Bacteria</taxon>
        <taxon>Pseudomonadati</taxon>
        <taxon>Pseudomonadota</taxon>
        <taxon>Gammaproteobacteria</taxon>
        <taxon>Alteromonadales</taxon>
        <taxon>Shewanellaceae</taxon>
        <taxon>Shewanella</taxon>
    </lineage>
</organism>
<dbReference type="InterPro" id="IPR004919">
    <property type="entry name" value="GmrSD_N"/>
</dbReference>
<accession>Q081Y1</accession>
<evidence type="ECO:0000259" key="1">
    <source>
        <dbReference type="PROSITE" id="PS01159"/>
    </source>
</evidence>
<dbReference type="EMBL" id="CP000447">
    <property type="protein sequence ID" value="ABI71934.1"/>
    <property type="molecule type" value="Genomic_DNA"/>
</dbReference>
<evidence type="ECO:0000313" key="3">
    <source>
        <dbReference type="Proteomes" id="UP000000684"/>
    </source>
</evidence>
<dbReference type="InterPro" id="IPR001202">
    <property type="entry name" value="WW_dom"/>
</dbReference>
<dbReference type="STRING" id="318167.Sfri_2088"/>
<reference evidence="2 3" key="1">
    <citation type="submission" date="2006-08" db="EMBL/GenBank/DDBJ databases">
        <title>Complete sequence of Shewanella frigidimarina NCIMB 400.</title>
        <authorList>
            <consortium name="US DOE Joint Genome Institute"/>
            <person name="Copeland A."/>
            <person name="Lucas S."/>
            <person name="Lapidus A."/>
            <person name="Barry K."/>
            <person name="Detter J.C."/>
            <person name="Glavina del Rio T."/>
            <person name="Hammon N."/>
            <person name="Israni S."/>
            <person name="Dalin E."/>
            <person name="Tice H."/>
            <person name="Pitluck S."/>
            <person name="Fredrickson J.K."/>
            <person name="Kolker E."/>
            <person name="McCuel L.A."/>
            <person name="DiChristina T."/>
            <person name="Nealson K.H."/>
            <person name="Newman D."/>
            <person name="Tiedje J.M."/>
            <person name="Zhou J."/>
            <person name="Romine M.F."/>
            <person name="Culley D.E."/>
            <person name="Serres M."/>
            <person name="Chertkov O."/>
            <person name="Brettin T."/>
            <person name="Bruce D."/>
            <person name="Han C."/>
            <person name="Tapia R."/>
            <person name="Gilna P."/>
            <person name="Schmutz J."/>
            <person name="Larimer F."/>
            <person name="Land M."/>
            <person name="Hauser L."/>
            <person name="Kyrpides N."/>
            <person name="Mikhailova N."/>
            <person name="Richardson P."/>
        </authorList>
    </citation>
    <scope>NUCLEOTIDE SEQUENCE [LARGE SCALE GENOMIC DNA]</scope>
    <source>
        <strain evidence="2 3">NCIMB 400</strain>
    </source>
</reference>
<dbReference type="PANTHER" id="PTHR35149">
    <property type="entry name" value="SLL5132 PROTEIN"/>
    <property type="match status" value="1"/>
</dbReference>
<dbReference type="HOGENOM" id="CLU_020475_0_0_6"/>
<dbReference type="PROSITE" id="PS01159">
    <property type="entry name" value="WW_DOMAIN_1"/>
    <property type="match status" value="1"/>
</dbReference>
<dbReference type="RefSeq" id="WP_011637544.1">
    <property type="nucleotide sequence ID" value="NC_008345.1"/>
</dbReference>
<dbReference type="Pfam" id="PF03235">
    <property type="entry name" value="GmrSD_N"/>
    <property type="match status" value="1"/>
</dbReference>
<dbReference type="AlphaFoldDB" id="Q081Y1"/>
<dbReference type="Proteomes" id="UP000000684">
    <property type="component" value="Chromosome"/>
</dbReference>
<name>Q081Y1_SHEFN</name>
<dbReference type="eggNOG" id="COG1479">
    <property type="taxonomic scope" value="Bacteria"/>
</dbReference>
<feature type="domain" description="WW" evidence="1">
    <location>
        <begin position="644"/>
        <end position="669"/>
    </location>
</feature>
<proteinExistence type="predicted"/>
<protein>
    <recommendedName>
        <fullName evidence="1">WW domain-containing protein</fullName>
    </recommendedName>
</protein>
<dbReference type="GeneID" id="41837453"/>
<evidence type="ECO:0000313" key="2">
    <source>
        <dbReference type="EMBL" id="ABI71934.1"/>
    </source>
</evidence>
<dbReference type="PANTHER" id="PTHR35149:SF1">
    <property type="entry name" value="DUF5655 DOMAIN-CONTAINING PROTEIN"/>
    <property type="match status" value="1"/>
</dbReference>
<dbReference type="OrthoDB" id="9798761at2"/>
<gene>
    <name evidence="2" type="ordered locus">Sfri_2088</name>
</gene>